<dbReference type="PATRIC" id="fig|869719.3.peg.2456"/>
<dbReference type="Proteomes" id="UP000074310">
    <property type="component" value="Unassembled WGS sequence"/>
</dbReference>
<reference evidence="1 2" key="1">
    <citation type="journal article" date="2016" name="Front. Microbiol.">
        <title>Genomic Resource of Rice Seed Associated Bacteria.</title>
        <authorList>
            <person name="Midha S."/>
            <person name="Bansal K."/>
            <person name="Sharma S."/>
            <person name="Kumar N."/>
            <person name="Patil P.P."/>
            <person name="Chaudhry V."/>
            <person name="Patil P.B."/>
        </authorList>
    </citation>
    <scope>NUCLEOTIDE SEQUENCE [LARGE SCALE GENOMIC DNA]</scope>
    <source>
        <strain evidence="1 2">NS334</strain>
    </source>
</reference>
<dbReference type="EMBL" id="LDTB01000053">
    <property type="protein sequence ID" value="KTT70409.1"/>
    <property type="molecule type" value="Genomic_DNA"/>
</dbReference>
<organism evidence="1 2">
    <name type="scientific">Sphingomonas endophytica</name>
    <dbReference type="NCBI Taxonomy" id="869719"/>
    <lineage>
        <taxon>Bacteria</taxon>
        <taxon>Pseudomonadati</taxon>
        <taxon>Pseudomonadota</taxon>
        <taxon>Alphaproteobacteria</taxon>
        <taxon>Sphingomonadales</taxon>
        <taxon>Sphingomonadaceae</taxon>
        <taxon>Sphingomonas</taxon>
    </lineage>
</organism>
<dbReference type="RefSeq" id="WP_058756262.1">
    <property type="nucleotide sequence ID" value="NZ_LDTB01000053.1"/>
</dbReference>
<evidence type="ECO:0000313" key="1">
    <source>
        <dbReference type="EMBL" id="KTT70409.1"/>
    </source>
</evidence>
<dbReference type="AlphaFoldDB" id="A0A147HZK4"/>
<keyword evidence="2" id="KW-1185">Reference proteome</keyword>
<proteinExistence type="predicted"/>
<sequence length="137" mass="14278">MSTNEPDLFGDLADTGPMATLAAPRRPAARREEIRAAIDDLRGGAPILSIGIGRLARLVGGSKAHLQHERDAYAAEHGEPAVVAPAIPPADPGQLLELDADLLAQHPINPRLADGDPHLDDLADAIATDGQLVPVSL</sequence>
<accession>A0A147HZK4</accession>
<evidence type="ECO:0000313" key="2">
    <source>
        <dbReference type="Proteomes" id="UP000074310"/>
    </source>
</evidence>
<gene>
    <name evidence="1" type="ORF">NS334_12365</name>
</gene>
<comment type="caution">
    <text evidence="1">The sequence shown here is derived from an EMBL/GenBank/DDBJ whole genome shotgun (WGS) entry which is preliminary data.</text>
</comment>
<name>A0A147HZK4_9SPHN</name>
<protein>
    <submittedName>
        <fullName evidence="1">Uncharacterized protein</fullName>
    </submittedName>
</protein>